<dbReference type="PROSITE" id="PS00893">
    <property type="entry name" value="NUDIX_BOX"/>
    <property type="match status" value="1"/>
</dbReference>
<dbReference type="PRINTS" id="PR00502">
    <property type="entry name" value="NUDIXFAMILY"/>
</dbReference>
<dbReference type="EMBL" id="JACSZT010000002">
    <property type="protein sequence ID" value="MBC6498178.1"/>
    <property type="molecule type" value="Genomic_DNA"/>
</dbReference>
<dbReference type="PANTHER" id="PTHR43046:SF2">
    <property type="entry name" value="8-OXO-DGTP DIPHOSPHATASE-RELATED"/>
    <property type="match status" value="1"/>
</dbReference>
<dbReference type="SUPFAM" id="SSF55811">
    <property type="entry name" value="Nudix"/>
    <property type="match status" value="1"/>
</dbReference>
<dbReference type="AlphaFoldDB" id="A0A329G582"/>
<gene>
    <name evidence="4" type="ORF">H7R52_01105</name>
</gene>
<dbReference type="GO" id="GO:0016787">
    <property type="term" value="F:hydrolase activity"/>
    <property type="evidence" value="ECO:0007669"/>
    <property type="project" value="UniProtKB-KW"/>
</dbReference>
<dbReference type="Gene3D" id="3.90.79.10">
    <property type="entry name" value="Nucleoside Triphosphate Pyrophosphohydrolase"/>
    <property type="match status" value="1"/>
</dbReference>
<dbReference type="InterPro" id="IPR020476">
    <property type="entry name" value="Nudix_hydrolase"/>
</dbReference>
<dbReference type="PANTHER" id="PTHR43046">
    <property type="entry name" value="GDP-MANNOSE MANNOSYL HYDROLASE"/>
    <property type="match status" value="1"/>
</dbReference>
<evidence type="ECO:0000256" key="1">
    <source>
        <dbReference type="ARBA" id="ARBA00001946"/>
    </source>
</evidence>
<organism evidence="4 5">
    <name type="scientific">Weissella confusa</name>
    <name type="common">Lactobacillus confusus</name>
    <dbReference type="NCBI Taxonomy" id="1583"/>
    <lineage>
        <taxon>Bacteria</taxon>
        <taxon>Bacillati</taxon>
        <taxon>Bacillota</taxon>
        <taxon>Bacilli</taxon>
        <taxon>Lactobacillales</taxon>
        <taxon>Lactobacillaceae</taxon>
        <taxon>Weissella</taxon>
    </lineage>
</organism>
<name>A0A329G582_WEICO</name>
<comment type="caution">
    <text evidence="4">The sequence shown here is derived from an EMBL/GenBank/DDBJ whole genome shotgun (WGS) entry which is preliminary data.</text>
</comment>
<dbReference type="InterPro" id="IPR015797">
    <property type="entry name" value="NUDIX_hydrolase-like_dom_sf"/>
</dbReference>
<dbReference type="InterPro" id="IPR020084">
    <property type="entry name" value="NUDIX_hydrolase_CS"/>
</dbReference>
<dbReference type="Pfam" id="PF00293">
    <property type="entry name" value="NUDIX"/>
    <property type="match status" value="1"/>
</dbReference>
<protein>
    <submittedName>
        <fullName evidence="4">NUDIX domain-containing protein</fullName>
    </submittedName>
</protein>
<comment type="similarity">
    <text evidence="3">Belongs to the Nudix hydrolase family.</text>
</comment>
<dbReference type="RefSeq" id="WP_112464344.1">
    <property type="nucleotide sequence ID" value="NZ_CP110106.1"/>
</dbReference>
<accession>A0A329G582</accession>
<evidence type="ECO:0000256" key="2">
    <source>
        <dbReference type="ARBA" id="ARBA00022801"/>
    </source>
</evidence>
<evidence type="ECO:0000313" key="4">
    <source>
        <dbReference type="EMBL" id="MBC6498178.1"/>
    </source>
</evidence>
<proteinExistence type="inferred from homology"/>
<dbReference type="InterPro" id="IPR000086">
    <property type="entry name" value="NUDIX_hydrolase_dom"/>
</dbReference>
<reference evidence="4" key="1">
    <citation type="submission" date="2020-08" db="EMBL/GenBank/DDBJ databases">
        <title>Complete genome sequence of Weissella confusa strain FS54 provides insights into metabolic potential.</title>
        <authorList>
            <person name="Fhoula I."/>
            <person name="Najjari A."/>
            <person name="Lekired A."/>
            <person name="Bessrour-Aouam N."/>
            <person name="Jaballah S."/>
            <person name="Klibi N."/>
            <person name="Ouzari H.-I."/>
        </authorList>
    </citation>
    <scope>NUCLEOTIDE SEQUENCE</scope>
    <source>
        <strain evidence="4">FS54</strain>
    </source>
</reference>
<dbReference type="Proteomes" id="UP000650485">
    <property type="component" value="Unassembled WGS sequence"/>
</dbReference>
<dbReference type="PROSITE" id="PS51462">
    <property type="entry name" value="NUDIX"/>
    <property type="match status" value="1"/>
</dbReference>
<sequence>MAEKNYIARMREKVGHEGMIFNTVFGVLWQTDRSAILLEKRSDIQKGWGFPGGYIEYGETPQEAIVREFKEETGLDVRVKRLLGVSSEIVSENRWGDAQETIAMGFEVEAVGGTLREDGEETLVVSYVPVRPEPEMFVPQAQKTVHQVINDNEASEAVWLRED</sequence>
<comment type="cofactor">
    <cofactor evidence="1">
        <name>Mg(2+)</name>
        <dbReference type="ChEBI" id="CHEBI:18420"/>
    </cofactor>
</comment>
<evidence type="ECO:0000256" key="3">
    <source>
        <dbReference type="RuleBase" id="RU003476"/>
    </source>
</evidence>
<keyword evidence="2 3" id="KW-0378">Hydrolase</keyword>
<evidence type="ECO:0000313" key="5">
    <source>
        <dbReference type="Proteomes" id="UP000650485"/>
    </source>
</evidence>